<dbReference type="EMBL" id="ML220119">
    <property type="protein sequence ID" value="TGZ81404.1"/>
    <property type="molecule type" value="Genomic_DNA"/>
</dbReference>
<organism evidence="2 3">
    <name type="scientific">Ascodesmis nigricans</name>
    <dbReference type="NCBI Taxonomy" id="341454"/>
    <lineage>
        <taxon>Eukaryota</taxon>
        <taxon>Fungi</taxon>
        <taxon>Dikarya</taxon>
        <taxon>Ascomycota</taxon>
        <taxon>Pezizomycotina</taxon>
        <taxon>Pezizomycetes</taxon>
        <taxon>Pezizales</taxon>
        <taxon>Ascodesmidaceae</taxon>
        <taxon>Ascodesmis</taxon>
    </lineage>
</organism>
<feature type="compositionally biased region" description="Pro residues" evidence="1">
    <location>
        <begin position="398"/>
        <end position="420"/>
    </location>
</feature>
<feature type="compositionally biased region" description="Polar residues" evidence="1">
    <location>
        <begin position="44"/>
        <end position="56"/>
    </location>
</feature>
<dbReference type="OrthoDB" id="4507572at2759"/>
<feature type="compositionally biased region" description="Low complexity" evidence="1">
    <location>
        <begin position="308"/>
        <end position="323"/>
    </location>
</feature>
<feature type="region of interest" description="Disordered" evidence="1">
    <location>
        <begin position="1"/>
        <end position="22"/>
    </location>
</feature>
<evidence type="ECO:0000313" key="2">
    <source>
        <dbReference type="EMBL" id="TGZ81404.1"/>
    </source>
</evidence>
<reference evidence="2 3" key="1">
    <citation type="submission" date="2019-04" db="EMBL/GenBank/DDBJ databases">
        <title>Comparative genomics and transcriptomics to analyze fruiting body development in filamentous ascomycetes.</title>
        <authorList>
            <consortium name="DOE Joint Genome Institute"/>
            <person name="Lutkenhaus R."/>
            <person name="Traeger S."/>
            <person name="Breuer J."/>
            <person name="Kuo A."/>
            <person name="Lipzen A."/>
            <person name="Pangilinan J."/>
            <person name="Dilworth D."/>
            <person name="Sandor L."/>
            <person name="Poggeler S."/>
            <person name="Barry K."/>
            <person name="Grigoriev I.V."/>
            <person name="Nowrousian M."/>
        </authorList>
    </citation>
    <scope>NUCLEOTIDE SEQUENCE [LARGE SCALE GENOMIC DNA]</scope>
    <source>
        <strain evidence="2 3">CBS 389.68</strain>
    </source>
</reference>
<dbReference type="Proteomes" id="UP000298138">
    <property type="component" value="Unassembled WGS sequence"/>
</dbReference>
<feature type="region of interest" description="Disordered" evidence="1">
    <location>
        <begin position="266"/>
        <end position="432"/>
    </location>
</feature>
<protein>
    <submittedName>
        <fullName evidence="2">Uncharacterized protein</fullName>
    </submittedName>
</protein>
<proteinExistence type="predicted"/>
<feature type="compositionally biased region" description="Pro residues" evidence="1">
    <location>
        <begin position="324"/>
        <end position="351"/>
    </location>
</feature>
<accession>A0A4S2MXT4</accession>
<dbReference type="PANTHER" id="PTHR42023:SF1">
    <property type="entry name" value="BHLH DOMAIN-CONTAINING PROTEIN"/>
    <property type="match status" value="1"/>
</dbReference>
<dbReference type="PANTHER" id="PTHR42023">
    <property type="entry name" value="BHLH DOMAIN-CONTAINING PROTEIN"/>
    <property type="match status" value="1"/>
</dbReference>
<evidence type="ECO:0000313" key="3">
    <source>
        <dbReference type="Proteomes" id="UP000298138"/>
    </source>
</evidence>
<sequence length="530" mass="58754">MFNRLPIYTRPKEPAIGGISRPVLQSSTNEDVINSLGSLTLQTYDLNGRPRNTSSALGPGSESAPSHDRHGYSPTSLVRALEDEPQRRVPRRPVRPDEPRATTPQSITPRAQSPIYNPQITHRPREDSLSSATFPHTLRSNSPPAKKFNVTRKPAPPMDGGIYDGIRPGGGFTGTTITAITGGANQQPKSGGFANLKDKVVGRTRRPSRASPTTDSDSEYDRNDWSNGNKMLEIPSDDEATISVKPPNMMLIDEWLSDREKLHKRSTISTVATRQSRADNNDRTGVPPGEFLPIPEPTMPLIPAHFLPRSSSKQPPTSSKPTSRPSPPPPQPFSRPPPSMAQVEAPPPSAPPATSRHQVSRDAPHHSNNYRDITPTRREVHQQPSPSPLPPRTDSRPKPPSKPPTPPPAKLPTPPPSEPPQPKDRVQLLEEQQTALELHKHNLKKEIHNLEQLLPPNITSHPRGTKEEMMEQMEILNRAVADVEKELYEVGMKLHRAYRRYEKTTGSEGPTHLWISRVMARKEEQEGLKG</sequence>
<feature type="compositionally biased region" description="Polar residues" evidence="1">
    <location>
        <begin position="129"/>
        <end position="143"/>
    </location>
</feature>
<dbReference type="AlphaFoldDB" id="A0A4S2MXT4"/>
<keyword evidence="3" id="KW-1185">Reference proteome</keyword>
<name>A0A4S2MXT4_9PEZI</name>
<gene>
    <name evidence="2" type="ORF">EX30DRAFT_363783</name>
</gene>
<feature type="compositionally biased region" description="Polar residues" evidence="1">
    <location>
        <begin position="102"/>
        <end position="120"/>
    </location>
</feature>
<dbReference type="InParanoid" id="A0A4S2MXT4"/>
<dbReference type="PRINTS" id="PR01217">
    <property type="entry name" value="PRICHEXTENSN"/>
</dbReference>
<feature type="region of interest" description="Disordered" evidence="1">
    <location>
        <begin position="182"/>
        <end position="234"/>
    </location>
</feature>
<feature type="region of interest" description="Disordered" evidence="1">
    <location>
        <begin position="44"/>
        <end position="157"/>
    </location>
</feature>
<evidence type="ECO:0000256" key="1">
    <source>
        <dbReference type="SAM" id="MobiDB-lite"/>
    </source>
</evidence>